<dbReference type="InterPro" id="IPR012448">
    <property type="entry name" value="DUF1652"/>
</dbReference>
<protein>
    <recommendedName>
        <fullName evidence="3">DUF1652 domain-containing protein</fullName>
    </recommendedName>
</protein>
<dbReference type="AlphaFoldDB" id="A0AB37QDK7"/>
<dbReference type="Pfam" id="PF07865">
    <property type="entry name" value="DUF1652"/>
    <property type="match status" value="1"/>
</dbReference>
<name>A0AB37QDK7_PSECA</name>
<proteinExistence type="predicted"/>
<evidence type="ECO:0000313" key="1">
    <source>
        <dbReference type="EMBL" id="RMN85071.1"/>
    </source>
</evidence>
<sequence>MRIPREGGEMISSHELRHIVESAFFPMKCVCMISPNHSMTVQIIDEQTGDEEFTVTGIDTTPLTSMRAIVDLIHELKGEMKLRRAAPKLKARKTRSW</sequence>
<accession>A0AB37QDK7</accession>
<dbReference type="EMBL" id="RBPH01000029">
    <property type="protein sequence ID" value="RMN85071.1"/>
    <property type="molecule type" value="Genomic_DNA"/>
</dbReference>
<comment type="caution">
    <text evidence="1">The sequence shown here is derived from an EMBL/GenBank/DDBJ whole genome shotgun (WGS) entry which is preliminary data.</text>
</comment>
<evidence type="ECO:0000313" key="2">
    <source>
        <dbReference type="Proteomes" id="UP000269335"/>
    </source>
</evidence>
<evidence type="ECO:0008006" key="3">
    <source>
        <dbReference type="Google" id="ProtNLM"/>
    </source>
</evidence>
<gene>
    <name evidence="1" type="ORF">ALQ53_102653</name>
</gene>
<dbReference type="Proteomes" id="UP000269335">
    <property type="component" value="Unassembled WGS sequence"/>
</dbReference>
<reference evidence="1 2" key="1">
    <citation type="submission" date="2018-08" db="EMBL/GenBank/DDBJ databases">
        <title>Recombination of ecologically and evolutionarily significant loci maintains genetic cohesion in the Pseudomonas syringae species complex.</title>
        <authorList>
            <person name="Dillon M."/>
            <person name="Thakur S."/>
            <person name="Almeida R.N.D."/>
            <person name="Weir B.S."/>
            <person name="Guttman D.S."/>
        </authorList>
    </citation>
    <scope>NUCLEOTIDE SEQUENCE [LARGE SCALE GENOMIC DNA]</scope>
    <source>
        <strain evidence="1 2">ICMP 15201</strain>
    </source>
</reference>
<organism evidence="1 2">
    <name type="scientific">Pseudomonas cannabina</name>
    <dbReference type="NCBI Taxonomy" id="86840"/>
    <lineage>
        <taxon>Bacteria</taxon>
        <taxon>Pseudomonadati</taxon>
        <taxon>Pseudomonadota</taxon>
        <taxon>Gammaproteobacteria</taxon>
        <taxon>Pseudomonadales</taxon>
        <taxon>Pseudomonadaceae</taxon>
        <taxon>Pseudomonas</taxon>
    </lineage>
</organism>